<protein>
    <submittedName>
        <fullName evidence="1">Uncharacterized protein</fullName>
    </submittedName>
</protein>
<evidence type="ECO:0000313" key="1">
    <source>
        <dbReference type="EMBL" id="KAJ0016680.1"/>
    </source>
</evidence>
<accession>A0ACC0XGQ8</accession>
<comment type="caution">
    <text evidence="1">The sequence shown here is derived from an EMBL/GenBank/DDBJ whole genome shotgun (WGS) entry which is preliminary data.</text>
</comment>
<organism evidence="1 2">
    <name type="scientific">Pistacia integerrima</name>
    <dbReference type="NCBI Taxonomy" id="434235"/>
    <lineage>
        <taxon>Eukaryota</taxon>
        <taxon>Viridiplantae</taxon>
        <taxon>Streptophyta</taxon>
        <taxon>Embryophyta</taxon>
        <taxon>Tracheophyta</taxon>
        <taxon>Spermatophyta</taxon>
        <taxon>Magnoliopsida</taxon>
        <taxon>eudicotyledons</taxon>
        <taxon>Gunneridae</taxon>
        <taxon>Pentapetalae</taxon>
        <taxon>rosids</taxon>
        <taxon>malvids</taxon>
        <taxon>Sapindales</taxon>
        <taxon>Anacardiaceae</taxon>
        <taxon>Pistacia</taxon>
    </lineage>
</organism>
<gene>
    <name evidence="1" type="ORF">Pint_11382</name>
</gene>
<name>A0ACC0XGQ8_9ROSI</name>
<evidence type="ECO:0000313" key="2">
    <source>
        <dbReference type="Proteomes" id="UP001163603"/>
    </source>
</evidence>
<dbReference type="EMBL" id="CM047747">
    <property type="protein sequence ID" value="KAJ0016680.1"/>
    <property type="molecule type" value="Genomic_DNA"/>
</dbReference>
<keyword evidence="2" id="KW-1185">Reference proteome</keyword>
<reference evidence="2" key="1">
    <citation type="journal article" date="2023" name="G3 (Bethesda)">
        <title>Genome assembly and association tests identify interacting loci associated with vigor, precocity, and sex in interspecific pistachio rootstocks.</title>
        <authorList>
            <person name="Palmer W."/>
            <person name="Jacygrad E."/>
            <person name="Sagayaradj S."/>
            <person name="Cavanaugh K."/>
            <person name="Han R."/>
            <person name="Bertier L."/>
            <person name="Beede B."/>
            <person name="Kafkas S."/>
            <person name="Golino D."/>
            <person name="Preece J."/>
            <person name="Michelmore R."/>
        </authorList>
    </citation>
    <scope>NUCLEOTIDE SEQUENCE [LARGE SCALE GENOMIC DNA]</scope>
</reference>
<proteinExistence type="predicted"/>
<dbReference type="Proteomes" id="UP001163603">
    <property type="component" value="Chromosome 12"/>
</dbReference>
<sequence length="82" mass="9690">MFEPSVMCEPIDYRYTFRASELQDGDIVCFQNLIQLKVLNNVAIQMFLHFWTMCIIDGYTSMAVVHFRSLEKPKEDNFCPEM</sequence>